<reference evidence="1 2" key="1">
    <citation type="submission" date="2014-11" db="EMBL/GenBank/DDBJ databases">
        <title>Symbiosis island explosion on the genome of extra-slow-growing strains of soybean bradyrhizobia with massive insertion sequences.</title>
        <authorList>
            <person name="Iida T."/>
            <person name="Minamisawa K."/>
        </authorList>
    </citation>
    <scope>NUCLEOTIDE SEQUENCE [LARGE SCALE GENOMIC DNA]</scope>
    <source>
        <strain evidence="1 2">NK6</strain>
    </source>
</reference>
<organism evidence="1 2">
    <name type="scientific">Bradyrhizobium diazoefficiens</name>
    <dbReference type="NCBI Taxonomy" id="1355477"/>
    <lineage>
        <taxon>Bacteria</taxon>
        <taxon>Pseudomonadati</taxon>
        <taxon>Pseudomonadota</taxon>
        <taxon>Alphaproteobacteria</taxon>
        <taxon>Hyphomicrobiales</taxon>
        <taxon>Nitrobacteraceae</taxon>
        <taxon>Bradyrhizobium</taxon>
    </lineage>
</organism>
<dbReference type="EMBL" id="AP014685">
    <property type="protein sequence ID" value="BAR55756.1"/>
    <property type="molecule type" value="Genomic_DNA"/>
</dbReference>
<protein>
    <submittedName>
        <fullName evidence="1">Nodulation protein</fullName>
    </submittedName>
</protein>
<proteinExistence type="predicted"/>
<dbReference type="Proteomes" id="UP000063308">
    <property type="component" value="Chromosome"/>
</dbReference>
<accession>A0A0E4FU45</accession>
<dbReference type="AlphaFoldDB" id="A0A0E4FU45"/>
<name>A0A0E4FU45_9BRAD</name>
<evidence type="ECO:0000313" key="2">
    <source>
        <dbReference type="Proteomes" id="UP000063308"/>
    </source>
</evidence>
<sequence length="212" mass="22476">MPPSMSTTATKTNRSFTLAADRLRELAASADPGRFAGLLDPLLSPSTLARLQQSARLQPRLAELLLGSKGGVSCGDWSEDALLGHDPRRAALLAGGIWHARSILKLFSRHDLPVLVELIGAEAHAFAVRHLSCAVATAPIADPEQLSRQIEYDGHACLGAWLEETSSLARIRVLLRLPAGTAAESSTAEHRSAAGPLLSLVMAHLRTEDAGA</sequence>
<evidence type="ECO:0000313" key="1">
    <source>
        <dbReference type="EMBL" id="BAR55756.1"/>
    </source>
</evidence>
<gene>
    <name evidence="1" type="ORF">NK6_2575</name>
</gene>